<evidence type="ECO:0000313" key="1">
    <source>
        <dbReference type="EMBL" id="VFB15483.1"/>
    </source>
</evidence>
<gene>
    <name evidence="1" type="ORF">NCTC7812_03072</name>
</gene>
<evidence type="ECO:0000313" key="2">
    <source>
        <dbReference type="Proteomes" id="UP000396835"/>
    </source>
</evidence>
<dbReference type="AlphaFoldDB" id="A0A449I7S6"/>
<organism evidence="1 2">
    <name type="scientific">Prevotella heparinolytica</name>
    <dbReference type="NCBI Taxonomy" id="28113"/>
    <lineage>
        <taxon>Bacteria</taxon>
        <taxon>Pseudomonadati</taxon>
        <taxon>Bacteroidota</taxon>
        <taxon>Bacteroidia</taxon>
        <taxon>Bacteroidales</taxon>
        <taxon>Bacteroidaceae</taxon>
        <taxon>Bacteroides</taxon>
    </lineage>
</organism>
<dbReference type="Proteomes" id="UP000396835">
    <property type="component" value="Unassembled WGS sequence"/>
</dbReference>
<protein>
    <submittedName>
        <fullName evidence="1">Uncharacterized protein</fullName>
    </submittedName>
</protein>
<name>A0A449I7S6_9BACE</name>
<sequence length="34" mass="3851">MPHAEDNIVSMNNTSFYQYALSTTSKASEYICPH</sequence>
<accession>A0A449I7S6</accession>
<reference evidence="1 2" key="1">
    <citation type="submission" date="2019-02" db="EMBL/GenBank/DDBJ databases">
        <authorList>
            <consortium name="Pathogen Informatics"/>
        </authorList>
    </citation>
    <scope>NUCLEOTIDE SEQUENCE [LARGE SCALE GENOMIC DNA]</scope>
    <source>
        <strain evidence="1 2">3012STDY7078512</strain>
    </source>
</reference>
<proteinExistence type="predicted"/>
<dbReference type="EMBL" id="CAACYH010000007">
    <property type="protein sequence ID" value="VFB15483.1"/>
    <property type="molecule type" value="Genomic_DNA"/>
</dbReference>